<dbReference type="AlphaFoldDB" id="A0A3L6FVN7"/>
<evidence type="ECO:0008006" key="3">
    <source>
        <dbReference type="Google" id="ProtNLM"/>
    </source>
</evidence>
<protein>
    <recommendedName>
        <fullName evidence="3">HAT C-terminal dimerisation domain-containing protein</fullName>
    </recommendedName>
</protein>
<dbReference type="Proteomes" id="UP000251960">
    <property type="component" value="Chromosome 2"/>
</dbReference>
<dbReference type="InterPro" id="IPR012337">
    <property type="entry name" value="RNaseH-like_sf"/>
</dbReference>
<dbReference type="SUPFAM" id="SSF53098">
    <property type="entry name" value="Ribonuclease H-like"/>
    <property type="match status" value="1"/>
</dbReference>
<evidence type="ECO:0000313" key="2">
    <source>
        <dbReference type="EMBL" id="PWZ38937.1"/>
    </source>
</evidence>
<accession>A0A3L6FVN7</accession>
<gene>
    <name evidence="2" type="ORF">Zm00014a_029457</name>
</gene>
<dbReference type="EMBL" id="NCVQ01000003">
    <property type="protein sequence ID" value="PWZ38937.1"/>
    <property type="molecule type" value="Genomic_DNA"/>
</dbReference>
<reference evidence="2" key="1">
    <citation type="journal article" date="2018" name="Nat. Genet.">
        <title>Extensive intraspecific gene order and gene structural variations between Mo17 and other maize genomes.</title>
        <authorList>
            <person name="Sun S."/>
            <person name="Zhou Y."/>
            <person name="Chen J."/>
            <person name="Shi J."/>
            <person name="Zhao H."/>
            <person name="Zhao H."/>
            <person name="Song W."/>
            <person name="Zhang M."/>
            <person name="Cui Y."/>
            <person name="Dong X."/>
            <person name="Liu H."/>
            <person name="Ma X."/>
            <person name="Jiao Y."/>
            <person name="Wang B."/>
            <person name="Wei X."/>
            <person name="Stein J.C."/>
            <person name="Glaubitz J.C."/>
            <person name="Lu F."/>
            <person name="Yu G."/>
            <person name="Liang C."/>
            <person name="Fengler K."/>
            <person name="Li B."/>
            <person name="Rafalski A."/>
            <person name="Schnable P.S."/>
            <person name="Ware D.H."/>
            <person name="Buckler E.S."/>
            <person name="Lai J."/>
        </authorList>
    </citation>
    <scope>NUCLEOTIDE SEQUENCE [LARGE SCALE GENOMIC DNA]</scope>
    <source>
        <tissue evidence="2">Seedling</tissue>
    </source>
</reference>
<name>A0A3L6FVN7_MAIZE</name>
<organism evidence="2">
    <name type="scientific">Zea mays</name>
    <name type="common">Maize</name>
    <dbReference type="NCBI Taxonomy" id="4577"/>
    <lineage>
        <taxon>Eukaryota</taxon>
        <taxon>Viridiplantae</taxon>
        <taxon>Streptophyta</taxon>
        <taxon>Embryophyta</taxon>
        <taxon>Tracheophyta</taxon>
        <taxon>Spermatophyta</taxon>
        <taxon>Magnoliopsida</taxon>
        <taxon>Liliopsida</taxon>
        <taxon>Poales</taxon>
        <taxon>Poaceae</taxon>
        <taxon>PACMAD clade</taxon>
        <taxon>Panicoideae</taxon>
        <taxon>Andropogonodae</taxon>
        <taxon>Andropogoneae</taxon>
        <taxon>Tripsacinae</taxon>
        <taxon>Zea</taxon>
    </lineage>
</organism>
<comment type="caution">
    <text evidence="2">The sequence shown here is derived from an EMBL/GenBank/DDBJ whole genome shotgun (WGS) entry which is preliminary data.</text>
</comment>
<evidence type="ECO:0000256" key="1">
    <source>
        <dbReference type="SAM" id="MobiDB-lite"/>
    </source>
</evidence>
<proteinExistence type="predicted"/>
<feature type="region of interest" description="Disordered" evidence="1">
    <location>
        <begin position="95"/>
        <end position="117"/>
    </location>
</feature>
<sequence length="117" mass="12691">MAYDHNTSPASWWAMFGSDTPTLQKLALRLVSQCCSSSGCHSNAVLDEEDTESDTPLPSSIMAGGTREKLVEWTKNNGSPSTNTLHKAKIKAHMRSVGPLAQGSDTKAYNKHIGPRF</sequence>